<evidence type="ECO:0000313" key="1">
    <source>
        <dbReference type="EMBL" id="GHE49825.1"/>
    </source>
</evidence>
<protein>
    <submittedName>
        <fullName evidence="1">Uncharacterized protein</fullName>
    </submittedName>
</protein>
<dbReference type="SUPFAM" id="SSF48452">
    <property type="entry name" value="TPR-like"/>
    <property type="match status" value="1"/>
</dbReference>
<accession>A0A918ZFH5</accession>
<dbReference type="PANTHER" id="PTHR47691">
    <property type="entry name" value="REGULATOR-RELATED"/>
    <property type="match status" value="1"/>
</dbReference>
<dbReference type="AlphaFoldDB" id="A0A918ZFH5"/>
<reference evidence="1" key="2">
    <citation type="submission" date="2020-09" db="EMBL/GenBank/DDBJ databases">
        <authorList>
            <person name="Sun Q."/>
            <person name="Ohkuma M."/>
        </authorList>
    </citation>
    <scope>NUCLEOTIDE SEQUENCE</scope>
    <source>
        <strain evidence="1">JCM 4784</strain>
    </source>
</reference>
<proteinExistence type="predicted"/>
<sequence>MDPISLGVVTATLAAVGSGMANEAGKQLYTLVGGLFGAGTRAPDRTAGLTALAPELAEAARRDPVVAARLAGLGRLAELSLPGPATLTVAQPPPPVRTFVDRQEPLRRLRREAARRHDGRPRRVLLHGPEGVGTTGLAVQFGAGEEHRFPDGRLYVDLASGPGGAPLDAEAALRTALTGLGVADPDVPPGPRERAALFARLLAGRRLLVILDHAHSAAQVGPLLAASPGVLTLVVAHRRLTGLDAETVEVAPLTRRHARELLTRAAGKEAVDRLGPALPATLSRCAGSPYALWATAAHLADGGRDPARTPVPAAPHPDDALLDGLYDGLEPDLARVYRRGALWPWHAVTAGPVAAAAGLDETTAAALLDRLVERRLLDQPEAGRYRYRPSVRRHAERTAGREDGVAGCARAVERTLQWYLRFAVAADLDALPQRWHLGAAYARATPGTYPDPGAALAALLAERGNLVQAVLAAREYGFGDMACSLAEALWTVQLKAGHHEELLPALRAAAQAADTVCPGTRMAGRLHTYLASALIETLAFDEAEREAAAALEAERRAGHLRGQATAVETLGRVRLARWAFREADELFVEAGRIADRIGPGDDGFADLPRVRALLERFRGRAQRGIALRENLPLDEAEGRLREAMRFFDATGEAYNGARARTDLAELYVLSGRREAALPLIDRALEALTRENAHQHVAYLRALRDGQASGPPEPRD</sequence>
<dbReference type="InterPro" id="IPR011990">
    <property type="entry name" value="TPR-like_helical_dom_sf"/>
</dbReference>
<dbReference type="Gene3D" id="3.40.50.300">
    <property type="entry name" value="P-loop containing nucleotide triphosphate hydrolases"/>
    <property type="match status" value="1"/>
</dbReference>
<name>A0A918ZFH5_9ACTN</name>
<dbReference type="RefSeq" id="WP_190135432.1">
    <property type="nucleotide sequence ID" value="NZ_BNBT01000019.1"/>
</dbReference>
<comment type="caution">
    <text evidence="1">The sequence shown here is derived from an EMBL/GenBank/DDBJ whole genome shotgun (WGS) entry which is preliminary data.</text>
</comment>
<dbReference type="Gene3D" id="1.25.40.10">
    <property type="entry name" value="Tetratricopeptide repeat domain"/>
    <property type="match status" value="1"/>
</dbReference>
<reference evidence="1" key="1">
    <citation type="journal article" date="2014" name="Int. J. Syst. Evol. Microbiol.">
        <title>Complete genome sequence of Corynebacterium casei LMG S-19264T (=DSM 44701T), isolated from a smear-ripened cheese.</title>
        <authorList>
            <consortium name="US DOE Joint Genome Institute (JGI-PGF)"/>
            <person name="Walter F."/>
            <person name="Albersmeier A."/>
            <person name="Kalinowski J."/>
            <person name="Ruckert C."/>
        </authorList>
    </citation>
    <scope>NUCLEOTIDE SEQUENCE</scope>
    <source>
        <strain evidence="1">JCM 4784</strain>
    </source>
</reference>
<gene>
    <name evidence="1" type="ORF">GCM10018785_19240</name>
</gene>
<dbReference type="Proteomes" id="UP000608024">
    <property type="component" value="Unassembled WGS sequence"/>
</dbReference>
<dbReference type="EMBL" id="BNBT01000019">
    <property type="protein sequence ID" value="GHE49825.1"/>
    <property type="molecule type" value="Genomic_DNA"/>
</dbReference>
<organism evidence="1 2">
    <name type="scientific">Streptomyces longispororuber</name>
    <dbReference type="NCBI Taxonomy" id="68230"/>
    <lineage>
        <taxon>Bacteria</taxon>
        <taxon>Bacillati</taxon>
        <taxon>Actinomycetota</taxon>
        <taxon>Actinomycetes</taxon>
        <taxon>Kitasatosporales</taxon>
        <taxon>Streptomycetaceae</taxon>
        <taxon>Streptomyces</taxon>
    </lineage>
</organism>
<dbReference type="SUPFAM" id="SSF52540">
    <property type="entry name" value="P-loop containing nucleoside triphosphate hydrolases"/>
    <property type="match status" value="1"/>
</dbReference>
<dbReference type="PANTHER" id="PTHR47691:SF3">
    <property type="entry name" value="HTH-TYPE TRANSCRIPTIONAL REGULATOR RV0890C-RELATED"/>
    <property type="match status" value="1"/>
</dbReference>
<evidence type="ECO:0000313" key="2">
    <source>
        <dbReference type="Proteomes" id="UP000608024"/>
    </source>
</evidence>
<dbReference type="InterPro" id="IPR027417">
    <property type="entry name" value="P-loop_NTPase"/>
</dbReference>
<keyword evidence="2" id="KW-1185">Reference proteome</keyword>